<dbReference type="OrthoDB" id="9759607at2"/>
<dbReference type="InterPro" id="IPR029016">
    <property type="entry name" value="GAF-like_dom_sf"/>
</dbReference>
<evidence type="ECO:0000313" key="4">
    <source>
        <dbReference type="EMBL" id="QEE29830.1"/>
    </source>
</evidence>
<dbReference type="CDD" id="cd01949">
    <property type="entry name" value="GGDEF"/>
    <property type="match status" value="1"/>
</dbReference>
<evidence type="ECO:0000259" key="3">
    <source>
        <dbReference type="PROSITE" id="PS50887"/>
    </source>
</evidence>
<dbReference type="CDD" id="cd00130">
    <property type="entry name" value="PAS"/>
    <property type="match status" value="1"/>
</dbReference>
<keyword evidence="5" id="KW-1185">Reference proteome</keyword>
<dbReference type="SUPFAM" id="SSF55781">
    <property type="entry name" value="GAF domain-like"/>
    <property type="match status" value="1"/>
</dbReference>
<comment type="catalytic activity">
    <reaction evidence="2">
        <text>2 GTP = 3',3'-c-di-GMP + 2 diphosphate</text>
        <dbReference type="Rhea" id="RHEA:24898"/>
        <dbReference type="ChEBI" id="CHEBI:33019"/>
        <dbReference type="ChEBI" id="CHEBI:37565"/>
        <dbReference type="ChEBI" id="CHEBI:58805"/>
        <dbReference type="EC" id="2.7.7.65"/>
    </reaction>
</comment>
<dbReference type="InterPro" id="IPR043128">
    <property type="entry name" value="Rev_trsase/Diguanyl_cyclase"/>
</dbReference>
<dbReference type="Proteomes" id="UP000321820">
    <property type="component" value="Chromosome"/>
</dbReference>
<name>A0A5B9EGA4_9BACT</name>
<sequence length="515" mass="57054">MPAIRGSQAALTQQLFEVARLRALHATGLLDSEPEDAFDDIRRLAAKLLQVPIASVSFIDDVRVWLKSAEGVTCTSTPRRDSICHYTLLQRTPLVVSDLAADERFASIPSIHGESGFKSYAGVPVRDVNGYPLGTLCVVDLVVRSFTEEQIEILKMLARQVEVQIALRQRTVQVDELARTADSLAKDLLSSNERFCAFMEHSPVAAYIKDYDGRMRFYNRKVAETFRISQHDWIGKSDHEIWPSELADEYRATDLAVLAQTGVVEVEEQTPGPNGSHLYWKSYKFPFIDANGRRFIAGIAIDVTREKCREAELETVKDELAATSAELRRMTVTDLLTGLPNRRGFHRWLDQCVSSASRSKRPLSMMMIDVDHFNVINDIKGHLAGDAMLAELGRVLPTLVSPFDHVSRLGGEEFAILLPDTTAKEALALAENICRTISQQSGMLQGMTVSIGVTPWTPEMSGNTLIEIADASLHRAKRSGRNQVILGTSLEALRSDLSPLPSVLDQATGMDTFIG</sequence>
<dbReference type="Gene3D" id="3.30.70.270">
    <property type="match status" value="1"/>
</dbReference>
<dbReference type="EC" id="2.7.7.65" evidence="1"/>
<dbReference type="Pfam" id="PF01590">
    <property type="entry name" value="GAF"/>
    <property type="match status" value="1"/>
</dbReference>
<dbReference type="Pfam" id="PF08448">
    <property type="entry name" value="PAS_4"/>
    <property type="match status" value="1"/>
</dbReference>
<dbReference type="PANTHER" id="PTHR45138">
    <property type="entry name" value="REGULATORY COMPONENTS OF SENSORY TRANSDUCTION SYSTEM"/>
    <property type="match status" value="1"/>
</dbReference>
<dbReference type="KEGG" id="talb:FTW19_18690"/>
<dbReference type="InterPro" id="IPR000014">
    <property type="entry name" value="PAS"/>
</dbReference>
<dbReference type="GO" id="GO:0052621">
    <property type="term" value="F:diguanylate cyclase activity"/>
    <property type="evidence" value="ECO:0007669"/>
    <property type="project" value="UniProtKB-EC"/>
</dbReference>
<feature type="domain" description="GGDEF" evidence="3">
    <location>
        <begin position="361"/>
        <end position="489"/>
    </location>
</feature>
<accession>A0A5B9EGA4</accession>
<dbReference type="SMART" id="SM00267">
    <property type="entry name" value="GGDEF"/>
    <property type="match status" value="1"/>
</dbReference>
<dbReference type="AlphaFoldDB" id="A0A5B9EGA4"/>
<dbReference type="InterPro" id="IPR035965">
    <property type="entry name" value="PAS-like_dom_sf"/>
</dbReference>
<dbReference type="SMART" id="SM00065">
    <property type="entry name" value="GAF"/>
    <property type="match status" value="1"/>
</dbReference>
<dbReference type="NCBIfam" id="TIGR00254">
    <property type="entry name" value="GGDEF"/>
    <property type="match status" value="1"/>
</dbReference>
<dbReference type="SUPFAM" id="SSF55785">
    <property type="entry name" value="PYP-like sensor domain (PAS domain)"/>
    <property type="match status" value="1"/>
</dbReference>
<gene>
    <name evidence="4" type="ORF">FTW19_18690</name>
</gene>
<dbReference type="PANTHER" id="PTHR45138:SF9">
    <property type="entry name" value="DIGUANYLATE CYCLASE DGCM-RELATED"/>
    <property type="match status" value="1"/>
</dbReference>
<dbReference type="PROSITE" id="PS50887">
    <property type="entry name" value="GGDEF"/>
    <property type="match status" value="1"/>
</dbReference>
<reference evidence="4 5" key="1">
    <citation type="submission" date="2019-08" db="EMBL/GenBank/DDBJ databases">
        <title>Complete genome sequence of Terriglobus albidus strain ORNL.</title>
        <authorList>
            <person name="Podar M."/>
        </authorList>
    </citation>
    <scope>NUCLEOTIDE SEQUENCE [LARGE SCALE GENOMIC DNA]</scope>
    <source>
        <strain evidence="4 5">ORNL</strain>
    </source>
</reference>
<dbReference type="GO" id="GO:0043709">
    <property type="term" value="P:cell adhesion involved in single-species biofilm formation"/>
    <property type="evidence" value="ECO:0007669"/>
    <property type="project" value="TreeGrafter"/>
</dbReference>
<dbReference type="InterPro" id="IPR003018">
    <property type="entry name" value="GAF"/>
</dbReference>
<evidence type="ECO:0000256" key="2">
    <source>
        <dbReference type="ARBA" id="ARBA00034247"/>
    </source>
</evidence>
<evidence type="ECO:0000313" key="5">
    <source>
        <dbReference type="Proteomes" id="UP000321820"/>
    </source>
</evidence>
<dbReference type="SMART" id="SM00091">
    <property type="entry name" value="PAS"/>
    <property type="match status" value="1"/>
</dbReference>
<proteinExistence type="predicted"/>
<organism evidence="4 5">
    <name type="scientific">Terriglobus albidus</name>
    <dbReference type="NCBI Taxonomy" id="1592106"/>
    <lineage>
        <taxon>Bacteria</taxon>
        <taxon>Pseudomonadati</taxon>
        <taxon>Acidobacteriota</taxon>
        <taxon>Terriglobia</taxon>
        <taxon>Terriglobales</taxon>
        <taxon>Acidobacteriaceae</taxon>
        <taxon>Terriglobus</taxon>
    </lineage>
</organism>
<dbReference type="FunFam" id="3.30.70.270:FF:000001">
    <property type="entry name" value="Diguanylate cyclase domain protein"/>
    <property type="match status" value="1"/>
</dbReference>
<dbReference type="Pfam" id="PF00990">
    <property type="entry name" value="GGDEF"/>
    <property type="match status" value="1"/>
</dbReference>
<dbReference type="InterPro" id="IPR029787">
    <property type="entry name" value="Nucleotide_cyclase"/>
</dbReference>
<dbReference type="GO" id="GO:0005886">
    <property type="term" value="C:plasma membrane"/>
    <property type="evidence" value="ECO:0007669"/>
    <property type="project" value="TreeGrafter"/>
</dbReference>
<dbReference type="EMBL" id="CP042806">
    <property type="protein sequence ID" value="QEE29830.1"/>
    <property type="molecule type" value="Genomic_DNA"/>
</dbReference>
<dbReference type="NCBIfam" id="TIGR00229">
    <property type="entry name" value="sensory_box"/>
    <property type="match status" value="1"/>
</dbReference>
<dbReference type="Gene3D" id="3.30.450.20">
    <property type="entry name" value="PAS domain"/>
    <property type="match status" value="1"/>
</dbReference>
<dbReference type="SUPFAM" id="SSF55073">
    <property type="entry name" value="Nucleotide cyclase"/>
    <property type="match status" value="1"/>
</dbReference>
<dbReference type="GO" id="GO:1902201">
    <property type="term" value="P:negative regulation of bacterial-type flagellum-dependent cell motility"/>
    <property type="evidence" value="ECO:0007669"/>
    <property type="project" value="TreeGrafter"/>
</dbReference>
<protein>
    <recommendedName>
        <fullName evidence="1">diguanylate cyclase</fullName>
        <ecNumber evidence="1">2.7.7.65</ecNumber>
    </recommendedName>
</protein>
<evidence type="ECO:0000256" key="1">
    <source>
        <dbReference type="ARBA" id="ARBA00012528"/>
    </source>
</evidence>
<dbReference type="InterPro" id="IPR000160">
    <property type="entry name" value="GGDEF_dom"/>
</dbReference>
<dbReference type="InterPro" id="IPR013656">
    <property type="entry name" value="PAS_4"/>
</dbReference>
<dbReference type="InterPro" id="IPR050469">
    <property type="entry name" value="Diguanylate_Cyclase"/>
</dbReference>
<dbReference type="Gene3D" id="3.30.450.40">
    <property type="match status" value="1"/>
</dbReference>
<dbReference type="RefSeq" id="WP_147649100.1">
    <property type="nucleotide sequence ID" value="NZ_CP042806.1"/>
</dbReference>